<evidence type="ECO:0000313" key="2">
    <source>
        <dbReference type="Proteomes" id="UP000184389"/>
    </source>
</evidence>
<dbReference type="AlphaFoldDB" id="A0A1M5YZ29"/>
<keyword evidence="2" id="KW-1185">Reference proteome</keyword>
<dbReference type="InterPro" id="IPR011322">
    <property type="entry name" value="N-reg_PII-like_a/b"/>
</dbReference>
<evidence type="ECO:0008006" key="3">
    <source>
        <dbReference type="Google" id="ProtNLM"/>
    </source>
</evidence>
<organism evidence="1 2">
    <name type="scientific">Sporanaerobacter acetigenes DSM 13106</name>
    <dbReference type="NCBI Taxonomy" id="1123281"/>
    <lineage>
        <taxon>Bacteria</taxon>
        <taxon>Bacillati</taxon>
        <taxon>Bacillota</taxon>
        <taxon>Tissierellia</taxon>
        <taxon>Tissierellales</taxon>
        <taxon>Sporanaerobacteraceae</taxon>
        <taxon>Sporanaerobacter</taxon>
    </lineage>
</organism>
<dbReference type="Proteomes" id="UP000184389">
    <property type="component" value="Unassembled WGS sequence"/>
</dbReference>
<dbReference type="RefSeq" id="WP_072745161.1">
    <property type="nucleotide sequence ID" value="NZ_FQXR01000017.1"/>
</dbReference>
<dbReference type="STRING" id="1123281.SAMN02745180_02535"/>
<sequence length="113" mass="12617">MEMLVIVLNKTEKLEDLMVEFNNCGIRGATIIDSMGMIKVLADEHGDDIPLFGSLKMMLNENRPFNKTIFTVLCEEKVPIAMDCVRRVIGDLSKNGVGIMFTIPVNKTEGILK</sequence>
<dbReference type="EMBL" id="FQXR01000017">
    <property type="protein sequence ID" value="SHI16823.1"/>
    <property type="molecule type" value="Genomic_DNA"/>
</dbReference>
<proteinExistence type="predicted"/>
<dbReference type="SUPFAM" id="SSF54913">
    <property type="entry name" value="GlnB-like"/>
    <property type="match status" value="1"/>
</dbReference>
<accession>A0A1M5YZ29</accession>
<gene>
    <name evidence="1" type="ORF">SAMN02745180_02535</name>
</gene>
<protein>
    <recommendedName>
        <fullName evidence="3">Nitrogen regulatory protein P-II family</fullName>
    </recommendedName>
</protein>
<evidence type="ECO:0000313" key="1">
    <source>
        <dbReference type="EMBL" id="SHI16823.1"/>
    </source>
</evidence>
<name>A0A1M5YZ29_9FIRM</name>
<dbReference type="OrthoDB" id="9810781at2"/>
<reference evidence="1 2" key="1">
    <citation type="submission" date="2016-11" db="EMBL/GenBank/DDBJ databases">
        <authorList>
            <person name="Jaros S."/>
            <person name="Januszkiewicz K."/>
            <person name="Wedrychowicz H."/>
        </authorList>
    </citation>
    <scope>NUCLEOTIDE SEQUENCE [LARGE SCALE GENOMIC DNA]</scope>
    <source>
        <strain evidence="1 2">DSM 13106</strain>
    </source>
</reference>